<organism evidence="2">
    <name type="scientific">uncultured Sulfurovum sp</name>
    <dbReference type="NCBI Taxonomy" id="269237"/>
    <lineage>
        <taxon>Bacteria</taxon>
        <taxon>Pseudomonadati</taxon>
        <taxon>Campylobacterota</taxon>
        <taxon>Epsilonproteobacteria</taxon>
        <taxon>Campylobacterales</taxon>
        <taxon>Sulfurovaceae</taxon>
        <taxon>Sulfurovum</taxon>
        <taxon>environmental samples</taxon>
    </lineage>
</organism>
<keyword evidence="1" id="KW-0472">Membrane</keyword>
<reference evidence="2" key="1">
    <citation type="submission" date="2020-01" db="EMBL/GenBank/DDBJ databases">
        <authorList>
            <person name="Meier V. D."/>
            <person name="Meier V D."/>
        </authorList>
    </citation>
    <scope>NUCLEOTIDE SEQUENCE</scope>
    <source>
        <strain evidence="2">HLG_WM_MAG_03</strain>
    </source>
</reference>
<feature type="transmembrane region" description="Helical" evidence="1">
    <location>
        <begin position="6"/>
        <end position="29"/>
    </location>
</feature>
<accession>A0A6S6S7X3</accession>
<keyword evidence="1" id="KW-1133">Transmembrane helix</keyword>
<dbReference type="AlphaFoldDB" id="A0A6S6S7X3"/>
<gene>
    <name evidence="2" type="ORF">HELGO_WM29969</name>
</gene>
<keyword evidence="1" id="KW-0812">Transmembrane</keyword>
<name>A0A6S6S7X3_9BACT</name>
<proteinExistence type="predicted"/>
<sequence>MKVIGIIRFISGAIFLVLFITIMTNKLIFV</sequence>
<evidence type="ECO:0000256" key="1">
    <source>
        <dbReference type="SAM" id="Phobius"/>
    </source>
</evidence>
<protein>
    <submittedName>
        <fullName evidence="2">Uncharacterized protein</fullName>
    </submittedName>
</protein>
<evidence type="ECO:0000313" key="2">
    <source>
        <dbReference type="EMBL" id="CAA6799207.1"/>
    </source>
</evidence>
<dbReference type="EMBL" id="CACVAR010000034">
    <property type="protein sequence ID" value="CAA6799207.1"/>
    <property type="molecule type" value="Genomic_DNA"/>
</dbReference>